<dbReference type="PRINTS" id="PR00834">
    <property type="entry name" value="PROTEASES2C"/>
</dbReference>
<name>A0A812RLB3_9DINO</name>
<dbReference type="Pfam" id="PF13180">
    <property type="entry name" value="PDZ_2"/>
    <property type="match status" value="1"/>
</dbReference>
<feature type="domain" description="PDZ" evidence="4">
    <location>
        <begin position="256"/>
        <end position="339"/>
    </location>
</feature>
<gene>
    <name evidence="5" type="primary">hhoA</name>
    <name evidence="5" type="ORF">SNAT2548_LOCUS24397</name>
</gene>
<dbReference type="GO" id="GO:0006508">
    <property type="term" value="P:proteolysis"/>
    <property type="evidence" value="ECO:0007669"/>
    <property type="project" value="UniProtKB-KW"/>
</dbReference>
<dbReference type="InterPro" id="IPR043504">
    <property type="entry name" value="Peptidase_S1_PA_chymotrypsin"/>
</dbReference>
<dbReference type="Gene3D" id="2.40.10.10">
    <property type="entry name" value="Trypsin-like serine proteases"/>
    <property type="match status" value="2"/>
</dbReference>
<comment type="similarity">
    <text evidence="1">Belongs to the peptidase S1C family.</text>
</comment>
<dbReference type="EMBL" id="CAJNDS010002357">
    <property type="protein sequence ID" value="CAE7447384.1"/>
    <property type="molecule type" value="Genomic_DNA"/>
</dbReference>
<dbReference type="AlphaFoldDB" id="A0A812RLB3"/>
<protein>
    <submittedName>
        <fullName evidence="5">HhoA protein</fullName>
    </submittedName>
</protein>
<proteinExistence type="inferred from homology"/>
<dbReference type="InterPro" id="IPR001478">
    <property type="entry name" value="PDZ"/>
</dbReference>
<dbReference type="SUPFAM" id="SSF50494">
    <property type="entry name" value="Trypsin-like serine proteases"/>
    <property type="match status" value="1"/>
</dbReference>
<dbReference type="GO" id="GO:0004252">
    <property type="term" value="F:serine-type endopeptidase activity"/>
    <property type="evidence" value="ECO:0007669"/>
    <property type="project" value="InterPro"/>
</dbReference>
<dbReference type="Pfam" id="PF13365">
    <property type="entry name" value="Trypsin_2"/>
    <property type="match status" value="1"/>
</dbReference>
<dbReference type="PROSITE" id="PS50106">
    <property type="entry name" value="PDZ"/>
    <property type="match status" value="1"/>
</dbReference>
<evidence type="ECO:0000256" key="3">
    <source>
        <dbReference type="ARBA" id="ARBA00022801"/>
    </source>
</evidence>
<keyword evidence="2" id="KW-0645">Protease</keyword>
<keyword evidence="3" id="KW-0378">Hydrolase</keyword>
<dbReference type="Gene3D" id="2.30.42.10">
    <property type="match status" value="1"/>
</dbReference>
<evidence type="ECO:0000259" key="4">
    <source>
        <dbReference type="PROSITE" id="PS50106"/>
    </source>
</evidence>
<dbReference type="Proteomes" id="UP000604046">
    <property type="component" value="Unassembled WGS sequence"/>
</dbReference>
<evidence type="ECO:0000313" key="6">
    <source>
        <dbReference type="Proteomes" id="UP000604046"/>
    </source>
</evidence>
<reference evidence="5" key="1">
    <citation type="submission" date="2021-02" db="EMBL/GenBank/DDBJ databases">
        <authorList>
            <person name="Dougan E. K."/>
            <person name="Rhodes N."/>
            <person name="Thang M."/>
            <person name="Chan C."/>
        </authorList>
    </citation>
    <scope>NUCLEOTIDE SEQUENCE</scope>
</reference>
<dbReference type="InterPro" id="IPR036034">
    <property type="entry name" value="PDZ_sf"/>
</dbReference>
<comment type="caution">
    <text evidence="5">The sequence shown here is derived from an EMBL/GenBank/DDBJ whole genome shotgun (WGS) entry which is preliminary data.</text>
</comment>
<dbReference type="SMART" id="SM00228">
    <property type="entry name" value="PDZ"/>
    <property type="match status" value="1"/>
</dbReference>
<dbReference type="OrthoDB" id="4217619at2759"/>
<dbReference type="SUPFAM" id="SSF50156">
    <property type="entry name" value="PDZ domain-like"/>
    <property type="match status" value="1"/>
</dbReference>
<organism evidence="5 6">
    <name type="scientific">Symbiodinium natans</name>
    <dbReference type="NCBI Taxonomy" id="878477"/>
    <lineage>
        <taxon>Eukaryota</taxon>
        <taxon>Sar</taxon>
        <taxon>Alveolata</taxon>
        <taxon>Dinophyceae</taxon>
        <taxon>Suessiales</taxon>
        <taxon>Symbiodiniaceae</taxon>
        <taxon>Symbiodinium</taxon>
    </lineage>
</organism>
<dbReference type="InterPro" id="IPR009003">
    <property type="entry name" value="Peptidase_S1_PA"/>
</dbReference>
<keyword evidence="6" id="KW-1185">Reference proteome</keyword>
<dbReference type="InterPro" id="IPR001940">
    <property type="entry name" value="Peptidase_S1C"/>
</dbReference>
<evidence type="ECO:0000313" key="5">
    <source>
        <dbReference type="EMBL" id="CAE7447384.1"/>
    </source>
</evidence>
<dbReference type="PANTHER" id="PTHR22939">
    <property type="entry name" value="SERINE PROTEASE FAMILY S1C HTRA-RELATED"/>
    <property type="match status" value="1"/>
</dbReference>
<dbReference type="PANTHER" id="PTHR22939:SF129">
    <property type="entry name" value="SERINE PROTEASE HTRA2, MITOCHONDRIAL"/>
    <property type="match status" value="1"/>
</dbReference>
<accession>A0A812RLB3</accession>
<sequence>MVAGKKLHGQDQIIVSLAVGPVSSGSSIEVKDNFVNRVAEKCGGAVVRIQTEQKVEIPSFGNADIFSFFFGIKPEVNQKERKIKGQGSGFCVDGAAGVVLTNAHVVQGADRILASFPGKRVALECEILETDEVIDLAALRVKDKSQLPLPSMAMGASDTVKTGDWTIVLGNPLGLQNTCTLGIVSSLDRSTGETGFDWMRHPLIQTDAAVNQGNSGGPMLNEVGEVIGMISMRALFGEGIGFAIPVDSIRTALPSLLAGKKVPRSYIGVKMAMRDDSGREHAVVDVVLDGSPAAEAGLKVGDHIAEVSGRKVRHFDEVQLAVRSLPVDSRLKLKVRRGEKSTTLVVTTADIRRLREASPASPGGRPRVVILP</sequence>
<evidence type="ECO:0000256" key="2">
    <source>
        <dbReference type="ARBA" id="ARBA00022670"/>
    </source>
</evidence>
<evidence type="ECO:0000256" key="1">
    <source>
        <dbReference type="ARBA" id="ARBA00010541"/>
    </source>
</evidence>